<sequence>MALKLVKQNKAFGGWVKQFKHASSATKTEMTFSVFLPQEAETSKVPYVMYLSGLTCTDENVTTKGNSQKWAAKHGIAFVAPDTSPRGAGIEGEDESYDFGTGAGFYVDATTSKFSTNYNMYSYISKELPGLLESELPLDGGRKSITGHSMGGHGALIMALKNPGMFRSASAFAPIAHPSACPWGEKAFTGYLGEDKTAWAAYDATELAKSYDGPVLPILCDQGTADEFYEKKQLLPEDFAAVAKDRENLHLESRMADGYDHSYYFIATFMEDHLDFAANYLKK</sequence>
<accession>A0ABP0QRR9</accession>
<evidence type="ECO:0000313" key="7">
    <source>
        <dbReference type="EMBL" id="CAK9089602.1"/>
    </source>
</evidence>
<dbReference type="InterPro" id="IPR014186">
    <property type="entry name" value="S-formylglutathione_hydrol"/>
</dbReference>
<evidence type="ECO:0000256" key="6">
    <source>
        <dbReference type="RuleBase" id="RU363068"/>
    </source>
</evidence>
<dbReference type="NCBIfam" id="TIGR02821">
    <property type="entry name" value="fghA_ester_D"/>
    <property type="match status" value="1"/>
</dbReference>
<dbReference type="EC" id="3.1.2.12" evidence="2 6"/>
<dbReference type="PANTHER" id="PTHR10061:SF0">
    <property type="entry name" value="S-FORMYLGLUTATHIONE HYDROLASE"/>
    <property type="match status" value="1"/>
</dbReference>
<comment type="similarity">
    <text evidence="1 6">Belongs to the esterase D family.</text>
</comment>
<gene>
    <name evidence="7" type="ORF">SCF082_LOCUS42280</name>
</gene>
<keyword evidence="8" id="KW-1185">Reference proteome</keyword>
<evidence type="ECO:0000256" key="2">
    <source>
        <dbReference type="ARBA" id="ARBA00012479"/>
    </source>
</evidence>
<protein>
    <recommendedName>
        <fullName evidence="3 6">S-formylglutathione hydrolase</fullName>
        <ecNumber evidence="2 6">3.1.2.12</ecNumber>
    </recommendedName>
</protein>
<organism evidence="7 8">
    <name type="scientific">Durusdinium trenchii</name>
    <dbReference type="NCBI Taxonomy" id="1381693"/>
    <lineage>
        <taxon>Eukaryota</taxon>
        <taxon>Sar</taxon>
        <taxon>Alveolata</taxon>
        <taxon>Dinophyceae</taxon>
        <taxon>Suessiales</taxon>
        <taxon>Symbiodiniaceae</taxon>
        <taxon>Durusdinium</taxon>
    </lineage>
</organism>
<evidence type="ECO:0000313" key="8">
    <source>
        <dbReference type="Proteomes" id="UP001642464"/>
    </source>
</evidence>
<dbReference type="Pfam" id="PF00756">
    <property type="entry name" value="Esterase"/>
    <property type="match status" value="1"/>
</dbReference>
<dbReference type="SUPFAM" id="SSF53474">
    <property type="entry name" value="alpha/beta-Hydrolases"/>
    <property type="match status" value="1"/>
</dbReference>
<reference evidence="7 8" key="1">
    <citation type="submission" date="2024-02" db="EMBL/GenBank/DDBJ databases">
        <authorList>
            <person name="Chen Y."/>
            <person name="Shah S."/>
            <person name="Dougan E. K."/>
            <person name="Thang M."/>
            <person name="Chan C."/>
        </authorList>
    </citation>
    <scope>NUCLEOTIDE SEQUENCE [LARGE SCALE GENOMIC DNA]</scope>
</reference>
<keyword evidence="6" id="KW-0963">Cytoplasm</keyword>
<comment type="function">
    <text evidence="6">Serine hydrolase involved in the detoxification of formaldehyde.</text>
</comment>
<dbReference type="GO" id="GO:0016787">
    <property type="term" value="F:hydrolase activity"/>
    <property type="evidence" value="ECO:0007669"/>
    <property type="project" value="UniProtKB-KW"/>
</dbReference>
<comment type="catalytic activity">
    <reaction evidence="6">
        <text>S-formylglutathione + H2O = formate + glutathione + H(+)</text>
        <dbReference type="Rhea" id="RHEA:14961"/>
        <dbReference type="ChEBI" id="CHEBI:15377"/>
        <dbReference type="ChEBI" id="CHEBI:15378"/>
        <dbReference type="ChEBI" id="CHEBI:15740"/>
        <dbReference type="ChEBI" id="CHEBI:57688"/>
        <dbReference type="ChEBI" id="CHEBI:57925"/>
        <dbReference type="EC" id="3.1.2.12"/>
    </reaction>
</comment>
<keyword evidence="5 6" id="KW-0378">Hydrolase</keyword>
<keyword evidence="4 6" id="KW-0719">Serine esterase</keyword>
<dbReference type="InterPro" id="IPR000801">
    <property type="entry name" value="Esterase-like"/>
</dbReference>
<dbReference type="EMBL" id="CAXAMM010039866">
    <property type="protein sequence ID" value="CAK9089602.1"/>
    <property type="molecule type" value="Genomic_DNA"/>
</dbReference>
<dbReference type="Proteomes" id="UP001642464">
    <property type="component" value="Unassembled WGS sequence"/>
</dbReference>
<dbReference type="PANTHER" id="PTHR10061">
    <property type="entry name" value="S-FORMYLGLUTATHIONE HYDROLASE"/>
    <property type="match status" value="1"/>
</dbReference>
<comment type="subcellular location">
    <subcellularLocation>
        <location evidence="6">Cytoplasm</location>
    </subcellularLocation>
</comment>
<evidence type="ECO:0000256" key="5">
    <source>
        <dbReference type="ARBA" id="ARBA00022801"/>
    </source>
</evidence>
<comment type="caution">
    <text evidence="7">The sequence shown here is derived from an EMBL/GenBank/DDBJ whole genome shotgun (WGS) entry which is preliminary data.</text>
</comment>
<evidence type="ECO:0000256" key="1">
    <source>
        <dbReference type="ARBA" id="ARBA00005622"/>
    </source>
</evidence>
<evidence type="ECO:0000256" key="4">
    <source>
        <dbReference type="ARBA" id="ARBA00022487"/>
    </source>
</evidence>
<evidence type="ECO:0000256" key="3">
    <source>
        <dbReference type="ARBA" id="ARBA00016774"/>
    </source>
</evidence>
<dbReference type="Gene3D" id="3.40.50.1820">
    <property type="entry name" value="alpha/beta hydrolase"/>
    <property type="match status" value="1"/>
</dbReference>
<name>A0ABP0QRR9_9DINO</name>
<proteinExistence type="inferred from homology"/>
<dbReference type="InterPro" id="IPR029058">
    <property type="entry name" value="AB_hydrolase_fold"/>
</dbReference>